<evidence type="ECO:0000256" key="1">
    <source>
        <dbReference type="ARBA" id="ARBA00022801"/>
    </source>
</evidence>
<evidence type="ECO:0000313" key="2">
    <source>
        <dbReference type="EMBL" id="VAV95599.1"/>
    </source>
</evidence>
<dbReference type="PANTHER" id="PTHR43546:SF9">
    <property type="entry name" value="L-ASCORBATE-6-PHOSPHATE LACTONASE ULAG-RELATED"/>
    <property type="match status" value="1"/>
</dbReference>
<dbReference type="InterPro" id="IPR036866">
    <property type="entry name" value="RibonucZ/Hydroxyglut_hydro"/>
</dbReference>
<gene>
    <name evidence="2" type="ORF">MNBD_ALPHA08-1473</name>
</gene>
<dbReference type="PANTHER" id="PTHR43546">
    <property type="entry name" value="UPF0173 METAL-DEPENDENT HYDROLASE MJ1163-RELATED"/>
    <property type="match status" value="1"/>
</dbReference>
<dbReference type="EMBL" id="UOEC01000128">
    <property type="protein sequence ID" value="VAV95599.1"/>
    <property type="molecule type" value="Genomic_DNA"/>
</dbReference>
<dbReference type="PROSITE" id="PS51318">
    <property type="entry name" value="TAT"/>
    <property type="match status" value="1"/>
</dbReference>
<accession>A0A3B0RUE6</accession>
<proteinExistence type="predicted"/>
<dbReference type="InterPro" id="IPR050114">
    <property type="entry name" value="UPF0173_UPF0282_UlaG_hydrolase"/>
</dbReference>
<dbReference type="Pfam" id="PF13483">
    <property type="entry name" value="Lactamase_B_3"/>
    <property type="match status" value="1"/>
</dbReference>
<keyword evidence="1" id="KW-0378">Hydrolase</keyword>
<name>A0A3B0RUE6_9ZZZZ</name>
<dbReference type="InterPro" id="IPR006311">
    <property type="entry name" value="TAT_signal"/>
</dbReference>
<dbReference type="AlphaFoldDB" id="A0A3B0RUE6"/>
<dbReference type="SUPFAM" id="SSF56281">
    <property type="entry name" value="Metallo-hydrolase/oxidoreductase"/>
    <property type="match status" value="1"/>
</dbReference>
<evidence type="ECO:0008006" key="3">
    <source>
        <dbReference type="Google" id="ProtNLM"/>
    </source>
</evidence>
<sequence length="306" mass="33193">MKNRIDRRKLLQLGTVAAAFGMASVPVSAADHAANPVVKLTWIGASTMVIEFNGQTILTDPCFGEGDEAFIMGDPNEMFDLAKGPNVKAHRRITPFPGITSTDVDLVILSHAHEDHFDQKAETALKRDISIILPPQDTKKIAEKGFTNLDSLDWGQKRAFSVGTGEIKITAVNTHHSENPEIAKILGKGNGYWLEFSQGNWKKTIYWTGDTFASNDVIKTVQALGTPDIMVPHLGAVGSTGPLGEITMGASDLVPFAKSIKPGKILPIHHSTYELYLEPISELVGLNKDQSMAIDLVSEGTTVLYS</sequence>
<reference evidence="2" key="1">
    <citation type="submission" date="2018-06" db="EMBL/GenBank/DDBJ databases">
        <authorList>
            <person name="Zhirakovskaya E."/>
        </authorList>
    </citation>
    <scope>NUCLEOTIDE SEQUENCE</scope>
</reference>
<organism evidence="2">
    <name type="scientific">hydrothermal vent metagenome</name>
    <dbReference type="NCBI Taxonomy" id="652676"/>
    <lineage>
        <taxon>unclassified sequences</taxon>
        <taxon>metagenomes</taxon>
        <taxon>ecological metagenomes</taxon>
    </lineage>
</organism>
<dbReference type="Gene3D" id="3.60.15.10">
    <property type="entry name" value="Ribonuclease Z/Hydroxyacylglutathione hydrolase-like"/>
    <property type="match status" value="1"/>
</dbReference>
<dbReference type="GO" id="GO:0016787">
    <property type="term" value="F:hydrolase activity"/>
    <property type="evidence" value="ECO:0007669"/>
    <property type="project" value="UniProtKB-KW"/>
</dbReference>
<protein>
    <recommendedName>
        <fullName evidence="3">Metallo-beta-lactamase domain-containing protein</fullName>
    </recommendedName>
</protein>